<keyword evidence="2" id="KW-0067">ATP-binding</keyword>
<evidence type="ECO:0000313" key="3">
    <source>
        <dbReference type="Proteomes" id="UP000233491"/>
    </source>
</evidence>
<evidence type="ECO:0000259" key="1">
    <source>
        <dbReference type="Pfam" id="PF13401"/>
    </source>
</evidence>
<protein>
    <submittedName>
        <fullName evidence="2">ATP-binding protein</fullName>
    </submittedName>
</protein>
<dbReference type="PANTHER" id="PTHR35894:SF5">
    <property type="entry name" value="MU-LIKE PROPHAGE FLUMU DNA TRANSPOSITION PROTEIN B"/>
    <property type="match status" value="1"/>
</dbReference>
<reference evidence="2 3" key="1">
    <citation type="submission" date="2017-12" db="EMBL/GenBank/DDBJ databases">
        <title>Anaerobic carbon monoxide metabolism by Pleomorphomonas carboxyditropha sp. nov., a new mesophilic hydrogenogenic carboxidotroph.</title>
        <authorList>
            <person name="Esquivel-Elizondo S."/>
            <person name="Krajmalnik-Brown R."/>
        </authorList>
    </citation>
    <scope>NUCLEOTIDE SEQUENCE [LARGE SCALE GENOMIC DNA]</scope>
    <source>
        <strain evidence="2 3">R5-392</strain>
    </source>
</reference>
<dbReference type="InterPro" id="IPR052026">
    <property type="entry name" value="ExeA_AAA_ATPase_DNA-bind"/>
</dbReference>
<dbReference type="InterPro" id="IPR027417">
    <property type="entry name" value="P-loop_NTPase"/>
</dbReference>
<name>A0A2N3M1Z3_9HYPH</name>
<dbReference type="InterPro" id="IPR049945">
    <property type="entry name" value="AAA_22"/>
</dbReference>
<keyword evidence="3" id="KW-1185">Reference proteome</keyword>
<dbReference type="EMBL" id="PJNW01000002">
    <property type="protein sequence ID" value="PKR90900.1"/>
    <property type="molecule type" value="Genomic_DNA"/>
</dbReference>
<dbReference type="SUPFAM" id="SSF52540">
    <property type="entry name" value="P-loop containing nucleoside triphosphate hydrolases"/>
    <property type="match status" value="1"/>
</dbReference>
<proteinExistence type="predicted"/>
<organism evidence="2 3">
    <name type="scientific">Pleomorphomonas diazotrophica</name>
    <dbReference type="NCBI Taxonomy" id="1166257"/>
    <lineage>
        <taxon>Bacteria</taxon>
        <taxon>Pseudomonadati</taxon>
        <taxon>Pseudomonadota</taxon>
        <taxon>Alphaproteobacteria</taxon>
        <taxon>Hyphomicrobiales</taxon>
        <taxon>Pleomorphomonadaceae</taxon>
        <taxon>Pleomorphomonas</taxon>
    </lineage>
</organism>
<dbReference type="AlphaFoldDB" id="A0A2N3M1Z3"/>
<dbReference type="PANTHER" id="PTHR35894">
    <property type="entry name" value="GENERAL SECRETION PATHWAY PROTEIN A-RELATED"/>
    <property type="match status" value="1"/>
</dbReference>
<comment type="caution">
    <text evidence="2">The sequence shown here is derived from an EMBL/GenBank/DDBJ whole genome shotgun (WGS) entry which is preliminary data.</text>
</comment>
<gene>
    <name evidence="2" type="ORF">CXZ10_06015</name>
</gene>
<accession>A0A2N3M1Z3</accession>
<sequence>MRLSNTAAFMSGYEVVERRGAAENCFMVVDGKPGYGKTSTAQWFAISNNLPFIRAKREWRPSWMLRELLETVQTAPAHSYEKIFQQVIEAMGKRSAIAAVEDKPFAIIVDEADHVVGSSALMETLRDISDLVEVPILLIGMGRISAGIKRFPQIASRAESHVEFKPLTLSDTRALVEQRCEVPIDGDLLQLLHDKAEGYAREVLTGLAAIERTGKRLDHPVTVADMAGQELLVQRSTGHAFTVRG</sequence>
<feature type="domain" description="ORC1/DEAH AAA+ ATPase" evidence="1">
    <location>
        <begin position="26"/>
        <end position="143"/>
    </location>
</feature>
<dbReference type="GO" id="GO:0005524">
    <property type="term" value="F:ATP binding"/>
    <property type="evidence" value="ECO:0007669"/>
    <property type="project" value="UniProtKB-KW"/>
</dbReference>
<dbReference type="Gene3D" id="3.40.50.300">
    <property type="entry name" value="P-loop containing nucleotide triphosphate hydrolases"/>
    <property type="match status" value="1"/>
</dbReference>
<dbReference type="Proteomes" id="UP000233491">
    <property type="component" value="Unassembled WGS sequence"/>
</dbReference>
<keyword evidence="2" id="KW-0547">Nucleotide-binding</keyword>
<dbReference type="GO" id="GO:0016887">
    <property type="term" value="F:ATP hydrolysis activity"/>
    <property type="evidence" value="ECO:0007669"/>
    <property type="project" value="InterPro"/>
</dbReference>
<dbReference type="Pfam" id="PF13401">
    <property type="entry name" value="AAA_22"/>
    <property type="match status" value="1"/>
</dbReference>
<evidence type="ECO:0000313" key="2">
    <source>
        <dbReference type="EMBL" id="PKR90900.1"/>
    </source>
</evidence>